<keyword evidence="4 5" id="KW-0067">ATP-binding</keyword>
<name>A0A1G6T7G1_9GAMM</name>
<evidence type="ECO:0000256" key="5">
    <source>
        <dbReference type="PROSITE-ProRule" id="PRU10141"/>
    </source>
</evidence>
<dbReference type="SUPFAM" id="SSF56112">
    <property type="entry name" value="Protein kinase-like (PK-like)"/>
    <property type="match status" value="1"/>
</dbReference>
<dbReference type="PROSITE" id="PS00107">
    <property type="entry name" value="PROTEIN_KINASE_ATP"/>
    <property type="match status" value="1"/>
</dbReference>
<feature type="domain" description="Protein kinase" evidence="6">
    <location>
        <begin position="21"/>
        <end position="276"/>
    </location>
</feature>
<dbReference type="Gene3D" id="3.90.1580.10">
    <property type="entry name" value="paralog of FGE (formylglycine-generating enzyme)"/>
    <property type="match status" value="1"/>
</dbReference>
<accession>A0A1G6T7G1</accession>
<dbReference type="PANTHER" id="PTHR43289:SF34">
    <property type="entry name" value="SERINE_THREONINE-PROTEIN KINASE YBDM-RELATED"/>
    <property type="match status" value="1"/>
</dbReference>
<dbReference type="Gene3D" id="1.10.510.10">
    <property type="entry name" value="Transferase(Phosphotransferase) domain 1"/>
    <property type="match status" value="1"/>
</dbReference>
<dbReference type="Gene3D" id="3.30.200.20">
    <property type="entry name" value="Phosphorylase Kinase, domain 1"/>
    <property type="match status" value="1"/>
</dbReference>
<dbReference type="InterPro" id="IPR042095">
    <property type="entry name" value="SUMF_sf"/>
</dbReference>
<evidence type="ECO:0000256" key="1">
    <source>
        <dbReference type="ARBA" id="ARBA00022679"/>
    </source>
</evidence>
<keyword evidence="8" id="KW-1185">Reference proteome</keyword>
<dbReference type="PROSITE" id="PS00108">
    <property type="entry name" value="PROTEIN_KINASE_ST"/>
    <property type="match status" value="1"/>
</dbReference>
<dbReference type="SUPFAM" id="SSF56436">
    <property type="entry name" value="C-type lectin-like"/>
    <property type="match status" value="1"/>
</dbReference>
<dbReference type="InterPro" id="IPR011009">
    <property type="entry name" value="Kinase-like_dom_sf"/>
</dbReference>
<dbReference type="CDD" id="cd14014">
    <property type="entry name" value="STKc_PknB_like"/>
    <property type="match status" value="1"/>
</dbReference>
<dbReference type="GO" id="GO:0005524">
    <property type="term" value="F:ATP binding"/>
    <property type="evidence" value="ECO:0007669"/>
    <property type="project" value="UniProtKB-UniRule"/>
</dbReference>
<dbReference type="Pfam" id="PF03781">
    <property type="entry name" value="FGE-sulfatase"/>
    <property type="match status" value="1"/>
</dbReference>
<keyword evidence="2 5" id="KW-0547">Nucleotide-binding</keyword>
<evidence type="ECO:0000256" key="2">
    <source>
        <dbReference type="ARBA" id="ARBA00022741"/>
    </source>
</evidence>
<dbReference type="GO" id="GO:0004674">
    <property type="term" value="F:protein serine/threonine kinase activity"/>
    <property type="evidence" value="ECO:0007669"/>
    <property type="project" value="UniProtKB-KW"/>
</dbReference>
<keyword evidence="7" id="KW-0723">Serine/threonine-protein kinase</keyword>
<evidence type="ECO:0000256" key="3">
    <source>
        <dbReference type="ARBA" id="ARBA00022777"/>
    </source>
</evidence>
<proteinExistence type="predicted"/>
<organism evidence="7 8">
    <name type="scientific">Aquimonas voraii</name>
    <dbReference type="NCBI Taxonomy" id="265719"/>
    <lineage>
        <taxon>Bacteria</taxon>
        <taxon>Pseudomonadati</taxon>
        <taxon>Pseudomonadota</taxon>
        <taxon>Gammaproteobacteria</taxon>
        <taxon>Lysobacterales</taxon>
        <taxon>Lysobacteraceae</taxon>
        <taxon>Aquimonas</taxon>
    </lineage>
</organism>
<evidence type="ECO:0000313" key="8">
    <source>
        <dbReference type="Proteomes" id="UP000199603"/>
    </source>
</evidence>
<sequence length="725" mass="78861">MSSDPAASTSVLDGLPQIPGYRLLRPLGRGGMALVYLAVQLSLDREVAIKVMAQEASVDAERAERFEREARIIARLEHPSIVGIHEVGRTVDGRPYYVMPYLARGDLAQRDLSADEDQVIDVLTALLDALGYAHARGIVHRDVKPENVLFDSGGRPQLADFGIALSRRSVNARITSDGLAMGSGGYMSPEQSRGEDVDGRADLYSLGVLTYELLTGELPFRASDPLTLALMHAQSPVPRLPQGLAHWQGFIDQAMAKDPRRRFRNAHAMQRALDALAARTLSGFNLRRIWLQARAQPLRSPPVLLLAGLCLSLLLVVALESRRGAAPATAVDPAGTAAAALDANAMAAIQRRLDEAALQLARGDLVTPAGANAAESYLSVLQADPAREDALLGLDAVFDGLSQRAVAALSAGRDDEALQRVEEARLLADSARLHARPGWQRFAGALGALMRERIEANLEVLDRQGAEALLRRWRELGGTGPELEALADRIAGLPAAGMRLADAGGPPLLLVPARLEGSRVERPFALMQRELTRAEYARFAAATRREAAPCRRRDSLIPSPFRRRWRDPGFEQSEEEPVVCVSQADARAYAEWLSARTGARYRLPTLGEWRHAAQAGQRPGRCAEANLSERDGCRDSVRYTNASGRFRADPLGFADLAGNVAEWLADCARGSNCERYLIAGGSWRESFAPDLRLAVAEGERIRGYDDVGLRLLREIDGDRLPDAEP</sequence>
<dbReference type="InterPro" id="IPR005532">
    <property type="entry name" value="SUMF_dom"/>
</dbReference>
<dbReference type="PANTHER" id="PTHR43289">
    <property type="entry name" value="MITOGEN-ACTIVATED PROTEIN KINASE KINASE KINASE 20-RELATED"/>
    <property type="match status" value="1"/>
</dbReference>
<evidence type="ECO:0000259" key="6">
    <source>
        <dbReference type="PROSITE" id="PS50011"/>
    </source>
</evidence>
<gene>
    <name evidence="7" type="ORF">SAMN04488509_101911</name>
</gene>
<keyword evidence="3 7" id="KW-0418">Kinase</keyword>
<dbReference type="Pfam" id="PF00069">
    <property type="entry name" value="Pkinase"/>
    <property type="match status" value="1"/>
</dbReference>
<feature type="binding site" evidence="5">
    <location>
        <position position="50"/>
    </location>
    <ligand>
        <name>ATP</name>
        <dbReference type="ChEBI" id="CHEBI:30616"/>
    </ligand>
</feature>
<dbReference type="RefSeq" id="WP_218121187.1">
    <property type="nucleotide sequence ID" value="NZ_FNAG01000001.1"/>
</dbReference>
<dbReference type="InterPro" id="IPR008271">
    <property type="entry name" value="Ser/Thr_kinase_AS"/>
</dbReference>
<protein>
    <submittedName>
        <fullName evidence="7">Serine/threonine protein kinase</fullName>
    </submittedName>
</protein>
<dbReference type="EMBL" id="FNAG01000001">
    <property type="protein sequence ID" value="SDD24804.1"/>
    <property type="molecule type" value="Genomic_DNA"/>
</dbReference>
<dbReference type="InterPro" id="IPR016187">
    <property type="entry name" value="CTDL_fold"/>
</dbReference>
<evidence type="ECO:0000256" key="4">
    <source>
        <dbReference type="ARBA" id="ARBA00022840"/>
    </source>
</evidence>
<dbReference type="Proteomes" id="UP000199603">
    <property type="component" value="Unassembled WGS sequence"/>
</dbReference>
<dbReference type="InterPro" id="IPR017441">
    <property type="entry name" value="Protein_kinase_ATP_BS"/>
</dbReference>
<evidence type="ECO:0000313" key="7">
    <source>
        <dbReference type="EMBL" id="SDD24804.1"/>
    </source>
</evidence>
<dbReference type="PROSITE" id="PS50011">
    <property type="entry name" value="PROTEIN_KINASE_DOM"/>
    <property type="match status" value="1"/>
</dbReference>
<reference evidence="7 8" key="1">
    <citation type="submission" date="2016-10" db="EMBL/GenBank/DDBJ databases">
        <authorList>
            <person name="de Groot N.N."/>
        </authorList>
    </citation>
    <scope>NUCLEOTIDE SEQUENCE [LARGE SCALE GENOMIC DNA]</scope>
    <source>
        <strain evidence="7 8">DSM 16957</strain>
    </source>
</reference>
<keyword evidence="1" id="KW-0808">Transferase</keyword>
<dbReference type="SMART" id="SM00220">
    <property type="entry name" value="S_TKc"/>
    <property type="match status" value="1"/>
</dbReference>
<dbReference type="STRING" id="265719.SAMN04488509_101911"/>
<dbReference type="InterPro" id="IPR000719">
    <property type="entry name" value="Prot_kinase_dom"/>
</dbReference>
<dbReference type="AlphaFoldDB" id="A0A1G6T7G1"/>